<proteinExistence type="predicted"/>
<dbReference type="FunFam" id="2.60.260.20:FF:000006">
    <property type="entry name" value="DnaJ subfamily B member 13"/>
    <property type="match status" value="1"/>
</dbReference>
<feature type="region of interest" description="Disordered" evidence="2">
    <location>
        <begin position="81"/>
        <end position="108"/>
    </location>
</feature>
<evidence type="ECO:0000256" key="1">
    <source>
        <dbReference type="ARBA" id="ARBA00023186"/>
    </source>
</evidence>
<dbReference type="GO" id="GO:0051087">
    <property type="term" value="F:protein-folding chaperone binding"/>
    <property type="evidence" value="ECO:0007669"/>
    <property type="project" value="TreeGrafter"/>
</dbReference>
<dbReference type="GO" id="GO:0006457">
    <property type="term" value="P:protein folding"/>
    <property type="evidence" value="ECO:0007669"/>
    <property type="project" value="InterPro"/>
</dbReference>
<dbReference type="InterPro" id="IPR002939">
    <property type="entry name" value="DnaJ_C"/>
</dbReference>
<accession>A0A5N6RQS3</accession>
<dbReference type="InterPro" id="IPR008971">
    <property type="entry name" value="HSP40/DnaJ_pept-bd"/>
</dbReference>
<evidence type="ECO:0000259" key="3">
    <source>
        <dbReference type="Pfam" id="PF01556"/>
    </source>
</evidence>
<evidence type="ECO:0000256" key="2">
    <source>
        <dbReference type="SAM" id="MobiDB-lite"/>
    </source>
</evidence>
<name>A0A5N6RQS3_9ROSI</name>
<dbReference type="FunFam" id="2.60.260.20:FF:000015">
    <property type="entry name" value="Heat shock protein 40"/>
    <property type="match status" value="1"/>
</dbReference>
<sequence>MGEHTVPGQRRAVIELSHSQVDPKVAILGNPEGAEAIGEARGGVPMGVGVGVGFRLVAEIEKVEDNSVGGLFLLEVVAENDPGDDRVDDRSMNGVQSIRYNGDHPTNPRRFCRHQSVDNCFPSIASPLSRCGTRRSNTPSRSSPLRSMSREGGSTHGLPSPGRTRQQSTNSMPSPPSLSKSRSGRSSSSAPIMFSNSSGMLKPPPIEKKLECTLEELCYGCKRKIKITREVATNTGQITQEEELLTIKVKPGWKKGTKITFEGMGNKRAGASPADIIFVIVEKRHPLFRREGDDLELAVEIPLVKALTGCTLSIPLLGGEKMSLTIDDIICPGYEKIIAAKGMPNSKEQGKRGSLIIKFLVQFPTELKDEQRSDILGILENSC</sequence>
<dbReference type="PANTHER" id="PTHR24078">
    <property type="entry name" value="DNAJ HOMOLOG SUBFAMILY C MEMBER"/>
    <property type="match status" value="1"/>
</dbReference>
<protein>
    <recommendedName>
        <fullName evidence="3">Chaperone DnaJ C-terminal domain-containing protein</fullName>
    </recommendedName>
</protein>
<dbReference type="EMBL" id="CM017327">
    <property type="protein sequence ID" value="KAE8100706.1"/>
    <property type="molecule type" value="Genomic_DNA"/>
</dbReference>
<evidence type="ECO:0000313" key="5">
    <source>
        <dbReference type="Proteomes" id="UP000327013"/>
    </source>
</evidence>
<dbReference type="GO" id="GO:0051082">
    <property type="term" value="F:unfolded protein binding"/>
    <property type="evidence" value="ECO:0007669"/>
    <property type="project" value="InterPro"/>
</dbReference>
<dbReference type="AlphaFoldDB" id="A0A5N6RQS3"/>
<dbReference type="Pfam" id="PF01556">
    <property type="entry name" value="DnaJ_C"/>
    <property type="match status" value="1"/>
</dbReference>
<reference evidence="4 5" key="1">
    <citation type="submission" date="2019-06" db="EMBL/GenBank/DDBJ databases">
        <title>A chromosomal-level reference genome of Carpinus fangiana (Coryloideae, Betulaceae).</title>
        <authorList>
            <person name="Yang X."/>
            <person name="Wang Z."/>
            <person name="Zhang L."/>
            <person name="Hao G."/>
            <person name="Liu J."/>
            <person name="Yang Y."/>
        </authorList>
    </citation>
    <scope>NUCLEOTIDE SEQUENCE [LARGE SCALE GENOMIC DNA]</scope>
    <source>
        <strain evidence="4">Cfa_2016G</strain>
        <tissue evidence="4">Leaf</tissue>
    </source>
</reference>
<organism evidence="4 5">
    <name type="scientific">Carpinus fangiana</name>
    <dbReference type="NCBI Taxonomy" id="176857"/>
    <lineage>
        <taxon>Eukaryota</taxon>
        <taxon>Viridiplantae</taxon>
        <taxon>Streptophyta</taxon>
        <taxon>Embryophyta</taxon>
        <taxon>Tracheophyta</taxon>
        <taxon>Spermatophyta</taxon>
        <taxon>Magnoliopsida</taxon>
        <taxon>eudicotyledons</taxon>
        <taxon>Gunneridae</taxon>
        <taxon>Pentapetalae</taxon>
        <taxon>rosids</taxon>
        <taxon>fabids</taxon>
        <taxon>Fagales</taxon>
        <taxon>Betulaceae</taxon>
        <taxon>Carpinus</taxon>
    </lineage>
</organism>
<dbReference type="OrthoDB" id="550424at2759"/>
<dbReference type="InterPro" id="IPR051339">
    <property type="entry name" value="DnaJ_subfamily_B"/>
</dbReference>
<feature type="compositionally biased region" description="Low complexity" evidence="2">
    <location>
        <begin position="134"/>
        <end position="147"/>
    </location>
</feature>
<feature type="domain" description="Chaperone DnaJ C-terminal" evidence="3">
    <location>
        <begin position="206"/>
        <end position="364"/>
    </location>
</feature>
<dbReference type="Gene3D" id="2.60.260.20">
    <property type="entry name" value="Urease metallochaperone UreE, N-terminal domain"/>
    <property type="match status" value="2"/>
</dbReference>
<feature type="compositionally biased region" description="Low complexity" evidence="2">
    <location>
        <begin position="177"/>
        <end position="191"/>
    </location>
</feature>
<dbReference type="SUPFAM" id="SSF49493">
    <property type="entry name" value="HSP40/DnaJ peptide-binding domain"/>
    <property type="match status" value="2"/>
</dbReference>
<keyword evidence="5" id="KW-1185">Reference proteome</keyword>
<dbReference type="GO" id="GO:0005829">
    <property type="term" value="C:cytosol"/>
    <property type="evidence" value="ECO:0007669"/>
    <property type="project" value="TreeGrafter"/>
</dbReference>
<gene>
    <name evidence="4" type="ORF">FH972_018574</name>
</gene>
<dbReference type="PANTHER" id="PTHR24078:SF574">
    <property type="entry name" value="CHAPERONE DNAJ C-TERMINAL DOMAIN-CONTAINING PROTEIN"/>
    <property type="match status" value="1"/>
</dbReference>
<evidence type="ECO:0000313" key="4">
    <source>
        <dbReference type="EMBL" id="KAE8100706.1"/>
    </source>
</evidence>
<dbReference type="CDD" id="cd10747">
    <property type="entry name" value="DnaJ_C"/>
    <property type="match status" value="1"/>
</dbReference>
<keyword evidence="1" id="KW-0143">Chaperone</keyword>
<dbReference type="Proteomes" id="UP000327013">
    <property type="component" value="Chromosome 7"/>
</dbReference>
<feature type="region of interest" description="Disordered" evidence="2">
    <location>
        <begin position="128"/>
        <end position="201"/>
    </location>
</feature>